<reference evidence="1" key="2">
    <citation type="journal article" date="2015" name="Fish Shellfish Immunol.">
        <title>Early steps in the European eel (Anguilla anguilla)-Vibrio vulnificus interaction in the gills: Role of the RtxA13 toxin.</title>
        <authorList>
            <person name="Callol A."/>
            <person name="Pajuelo D."/>
            <person name="Ebbesson L."/>
            <person name="Teles M."/>
            <person name="MacKenzie S."/>
            <person name="Amaro C."/>
        </authorList>
    </citation>
    <scope>NUCLEOTIDE SEQUENCE</scope>
</reference>
<protein>
    <submittedName>
        <fullName evidence="1">Uncharacterized protein</fullName>
    </submittedName>
</protein>
<proteinExistence type="predicted"/>
<evidence type="ECO:0000313" key="1">
    <source>
        <dbReference type="EMBL" id="JAH50401.1"/>
    </source>
</evidence>
<accession>A0A0E9T9V7</accession>
<reference evidence="1" key="1">
    <citation type="submission" date="2014-11" db="EMBL/GenBank/DDBJ databases">
        <authorList>
            <person name="Amaro Gonzalez C."/>
        </authorList>
    </citation>
    <scope>NUCLEOTIDE SEQUENCE</scope>
</reference>
<organism evidence="1">
    <name type="scientific">Anguilla anguilla</name>
    <name type="common">European freshwater eel</name>
    <name type="synonym">Muraena anguilla</name>
    <dbReference type="NCBI Taxonomy" id="7936"/>
    <lineage>
        <taxon>Eukaryota</taxon>
        <taxon>Metazoa</taxon>
        <taxon>Chordata</taxon>
        <taxon>Craniata</taxon>
        <taxon>Vertebrata</taxon>
        <taxon>Euteleostomi</taxon>
        <taxon>Actinopterygii</taxon>
        <taxon>Neopterygii</taxon>
        <taxon>Teleostei</taxon>
        <taxon>Anguilliformes</taxon>
        <taxon>Anguillidae</taxon>
        <taxon>Anguilla</taxon>
    </lineage>
</organism>
<sequence>MCCLKVEDDARCMIDSRPHCSSPAF</sequence>
<name>A0A0E9T9V7_ANGAN</name>
<dbReference type="AlphaFoldDB" id="A0A0E9T9V7"/>
<dbReference type="EMBL" id="GBXM01058176">
    <property type="protein sequence ID" value="JAH50401.1"/>
    <property type="molecule type" value="Transcribed_RNA"/>
</dbReference>